<dbReference type="InterPro" id="IPR036097">
    <property type="entry name" value="HisK_dim/P_sf"/>
</dbReference>
<dbReference type="Pfam" id="PF02518">
    <property type="entry name" value="HATPase_c"/>
    <property type="match status" value="1"/>
</dbReference>
<accession>A0A929KXC0</accession>
<dbReference type="InterPro" id="IPR003661">
    <property type="entry name" value="HisK_dim/P_dom"/>
</dbReference>
<dbReference type="EC" id="2.7.13.3" evidence="2"/>
<evidence type="ECO:0000313" key="8">
    <source>
        <dbReference type="Proteomes" id="UP000622475"/>
    </source>
</evidence>
<comment type="caution">
    <text evidence="7">The sequence shown here is derived from an EMBL/GenBank/DDBJ whole genome shotgun (WGS) entry which is preliminary data.</text>
</comment>
<name>A0A929KXC0_9SPHI</name>
<evidence type="ECO:0000256" key="2">
    <source>
        <dbReference type="ARBA" id="ARBA00012438"/>
    </source>
</evidence>
<dbReference type="GO" id="GO:0000155">
    <property type="term" value="F:phosphorelay sensor kinase activity"/>
    <property type="evidence" value="ECO:0007669"/>
    <property type="project" value="InterPro"/>
</dbReference>
<dbReference type="Gene3D" id="3.30.565.10">
    <property type="entry name" value="Histidine kinase-like ATPase, C-terminal domain"/>
    <property type="match status" value="1"/>
</dbReference>
<dbReference type="EMBL" id="JADFFL010000001">
    <property type="protein sequence ID" value="MBE9660629.1"/>
    <property type="molecule type" value="Genomic_DNA"/>
</dbReference>
<proteinExistence type="predicted"/>
<dbReference type="SMART" id="SM00388">
    <property type="entry name" value="HisKA"/>
    <property type="match status" value="1"/>
</dbReference>
<dbReference type="CDD" id="cd00082">
    <property type="entry name" value="HisKA"/>
    <property type="match status" value="1"/>
</dbReference>
<reference evidence="7" key="1">
    <citation type="submission" date="2020-10" db="EMBL/GenBank/DDBJ databases">
        <title>Mucilaginibacter mali sp. nov., isolated from rhizosphere soil of apple orchard.</title>
        <authorList>
            <person name="Lee J.-S."/>
            <person name="Kim H.S."/>
            <person name="Kim J.-S."/>
        </authorList>
    </citation>
    <scope>NUCLEOTIDE SEQUENCE</scope>
    <source>
        <strain evidence="7">KCTC 22746</strain>
    </source>
</reference>
<gene>
    <name evidence="7" type="ORF">IRJ16_01930</name>
</gene>
<dbReference type="SUPFAM" id="SSF55874">
    <property type="entry name" value="ATPase domain of HSP90 chaperone/DNA topoisomerase II/histidine kinase"/>
    <property type="match status" value="1"/>
</dbReference>
<feature type="transmembrane region" description="Helical" evidence="5">
    <location>
        <begin position="32"/>
        <end position="51"/>
    </location>
</feature>
<dbReference type="PANTHER" id="PTHR43065">
    <property type="entry name" value="SENSOR HISTIDINE KINASE"/>
    <property type="match status" value="1"/>
</dbReference>
<evidence type="ECO:0000256" key="3">
    <source>
        <dbReference type="ARBA" id="ARBA00022553"/>
    </source>
</evidence>
<dbReference type="SUPFAM" id="SSF47384">
    <property type="entry name" value="Homodimeric domain of signal transducing histidine kinase"/>
    <property type="match status" value="1"/>
</dbReference>
<keyword evidence="3" id="KW-0597">Phosphoprotein</keyword>
<dbReference type="Gene3D" id="1.10.287.130">
    <property type="match status" value="1"/>
</dbReference>
<evidence type="ECO:0000313" key="7">
    <source>
        <dbReference type="EMBL" id="MBE9660629.1"/>
    </source>
</evidence>
<dbReference type="PROSITE" id="PS50109">
    <property type="entry name" value="HIS_KIN"/>
    <property type="match status" value="1"/>
</dbReference>
<dbReference type="InterPro" id="IPR005467">
    <property type="entry name" value="His_kinase_dom"/>
</dbReference>
<keyword evidence="7" id="KW-0418">Kinase</keyword>
<feature type="transmembrane region" description="Helical" evidence="5">
    <location>
        <begin position="56"/>
        <end position="75"/>
    </location>
</feature>
<keyword evidence="7" id="KW-0808">Transferase</keyword>
<dbReference type="RefSeq" id="WP_194109824.1">
    <property type="nucleotide sequence ID" value="NZ_JADFFL010000001.1"/>
</dbReference>
<keyword evidence="8" id="KW-1185">Reference proteome</keyword>
<keyword evidence="5" id="KW-0812">Transmembrane</keyword>
<dbReference type="PRINTS" id="PR00344">
    <property type="entry name" value="BCTRLSENSOR"/>
</dbReference>
<dbReference type="Proteomes" id="UP000622475">
    <property type="component" value="Unassembled WGS sequence"/>
</dbReference>
<dbReference type="InterPro" id="IPR004358">
    <property type="entry name" value="Sig_transdc_His_kin-like_C"/>
</dbReference>
<keyword evidence="5" id="KW-0472">Membrane</keyword>
<dbReference type="Pfam" id="PF00512">
    <property type="entry name" value="HisKA"/>
    <property type="match status" value="1"/>
</dbReference>
<dbReference type="InterPro" id="IPR003594">
    <property type="entry name" value="HATPase_dom"/>
</dbReference>
<dbReference type="InterPro" id="IPR036890">
    <property type="entry name" value="HATPase_C_sf"/>
</dbReference>
<evidence type="ECO:0000256" key="4">
    <source>
        <dbReference type="SAM" id="Coils"/>
    </source>
</evidence>
<evidence type="ECO:0000256" key="5">
    <source>
        <dbReference type="SAM" id="Phobius"/>
    </source>
</evidence>
<organism evidence="7 8">
    <name type="scientific">Mucilaginibacter myungsuensis</name>
    <dbReference type="NCBI Taxonomy" id="649104"/>
    <lineage>
        <taxon>Bacteria</taxon>
        <taxon>Pseudomonadati</taxon>
        <taxon>Bacteroidota</taxon>
        <taxon>Sphingobacteriia</taxon>
        <taxon>Sphingobacteriales</taxon>
        <taxon>Sphingobacteriaceae</taxon>
        <taxon>Mucilaginibacter</taxon>
    </lineage>
</organism>
<keyword evidence="4" id="KW-0175">Coiled coil</keyword>
<protein>
    <recommendedName>
        <fullName evidence="2">histidine kinase</fullName>
        <ecNumber evidence="2">2.7.13.3</ecNumber>
    </recommendedName>
</protein>
<evidence type="ECO:0000256" key="1">
    <source>
        <dbReference type="ARBA" id="ARBA00000085"/>
    </source>
</evidence>
<comment type="catalytic activity">
    <reaction evidence="1">
        <text>ATP + protein L-histidine = ADP + protein N-phospho-L-histidine.</text>
        <dbReference type="EC" id="2.7.13.3"/>
    </reaction>
</comment>
<dbReference type="AlphaFoldDB" id="A0A929KXC0"/>
<feature type="transmembrane region" description="Helical" evidence="5">
    <location>
        <begin position="113"/>
        <end position="134"/>
    </location>
</feature>
<keyword evidence="5" id="KW-1133">Transmembrane helix</keyword>
<dbReference type="PANTHER" id="PTHR43065:SF42">
    <property type="entry name" value="TWO-COMPONENT SENSOR PPRA"/>
    <property type="match status" value="1"/>
</dbReference>
<dbReference type="SMART" id="SM00387">
    <property type="entry name" value="HATPase_c"/>
    <property type="match status" value="1"/>
</dbReference>
<feature type="domain" description="Histidine kinase" evidence="6">
    <location>
        <begin position="199"/>
        <end position="437"/>
    </location>
</feature>
<feature type="coiled-coil region" evidence="4">
    <location>
        <begin position="135"/>
        <end position="187"/>
    </location>
</feature>
<feature type="transmembrane region" description="Helical" evidence="5">
    <location>
        <begin position="87"/>
        <end position="106"/>
    </location>
</feature>
<evidence type="ECO:0000259" key="6">
    <source>
        <dbReference type="PROSITE" id="PS50109"/>
    </source>
</evidence>
<sequence>MFFFYFLAALLLPVRLRRLVERTNMSPKWRQPLLYMTLGIVGLFILTQKALDDYEIINAVIGILALSGVVLYLQLQPEFVKFQFYFNSHYPLITVGLVSSVIDWLAPAFYEKWDYIFVCGELMAFSWIFIRWAANKKQREELQVANLRNAELDRLVELRTAELTQQKAELEKTIDLLKATQAQLIQQEKLASLGELTAGIAHEIQNPLNFVNNFSEVSIELMDEMAEELAKGDTEEVMAIAGDIKQNLEKIIHHGKRADGIVKGMLQHSRASSDTKEPTDINKLADEYFRLAYHGLRAKDKSFNAELVTSYTDGLPAITLVPQDVGRVLLNMFTNAFYAVHQKQKKLGVDFKPVVSVTTSALNKAIEIRVKDNGTGIPDDIRDKILQPFFTTKPTGEGTGLGLSISYDIITKAHGGKIDINSTEGEGSEFIITLPTA</sequence>